<comment type="caution">
    <text evidence="1">The sequence shown here is derived from an EMBL/GenBank/DDBJ whole genome shotgun (WGS) entry which is preliminary data.</text>
</comment>
<organism evidence="1 2">
    <name type="scientific">Blepharisma stoltei</name>
    <dbReference type="NCBI Taxonomy" id="1481888"/>
    <lineage>
        <taxon>Eukaryota</taxon>
        <taxon>Sar</taxon>
        <taxon>Alveolata</taxon>
        <taxon>Ciliophora</taxon>
        <taxon>Postciliodesmatophora</taxon>
        <taxon>Heterotrichea</taxon>
        <taxon>Heterotrichida</taxon>
        <taxon>Blepharismidae</taxon>
        <taxon>Blepharisma</taxon>
    </lineage>
</organism>
<keyword evidence="2" id="KW-1185">Reference proteome</keyword>
<dbReference type="AlphaFoldDB" id="A0AAU9JG99"/>
<sequence length="283" mass="32798">MISLNSTEIVSDLKAIVSTPQYYKHIGTTHGLIKQLFPVRSHQSFSDSKFAKMPIEEDIETKLKKIEDYRISLQNKRPLSQTSSFLAISREKRERIQKMNCSIAPPPTQYNPQYDSIKPRLINTSQYKKRAYCGKKRKISLPDCIDEYDLECKYPMRISLSGISKQMTVDEYSTLLNESVIKQIKPLPDLPQGHVSCVSFSKQAKRKGLPLNHLNESRLQLNPKIVNHGKKQKAPSFDKYTRRNELFVKIEKSPLCLNEKFLTRQLSLKCMFRLSNKLKKDDD</sequence>
<protein>
    <submittedName>
        <fullName evidence="1">Uncharacterized protein</fullName>
    </submittedName>
</protein>
<name>A0AAU9JG99_9CILI</name>
<reference evidence="1" key="1">
    <citation type="submission" date="2021-09" db="EMBL/GenBank/DDBJ databases">
        <authorList>
            <consortium name="AG Swart"/>
            <person name="Singh M."/>
            <person name="Singh A."/>
            <person name="Seah K."/>
            <person name="Emmerich C."/>
        </authorList>
    </citation>
    <scope>NUCLEOTIDE SEQUENCE</scope>
    <source>
        <strain evidence="1">ATCC30299</strain>
    </source>
</reference>
<gene>
    <name evidence="1" type="ORF">BSTOLATCC_MIC31705</name>
</gene>
<dbReference type="Proteomes" id="UP001162131">
    <property type="component" value="Unassembled WGS sequence"/>
</dbReference>
<evidence type="ECO:0000313" key="1">
    <source>
        <dbReference type="EMBL" id="CAG9322579.1"/>
    </source>
</evidence>
<evidence type="ECO:0000313" key="2">
    <source>
        <dbReference type="Proteomes" id="UP001162131"/>
    </source>
</evidence>
<accession>A0AAU9JG99</accession>
<proteinExistence type="predicted"/>
<dbReference type="EMBL" id="CAJZBQ010000032">
    <property type="protein sequence ID" value="CAG9322579.1"/>
    <property type="molecule type" value="Genomic_DNA"/>
</dbReference>